<reference evidence="1" key="1">
    <citation type="submission" date="2020-11" db="EMBL/GenBank/DDBJ databases">
        <authorList>
            <consortium name="DOE Joint Genome Institute"/>
            <person name="Ahrendt S."/>
            <person name="Riley R."/>
            <person name="Andreopoulos W."/>
            <person name="Labutti K."/>
            <person name="Pangilinan J."/>
            <person name="Ruiz-Duenas F.J."/>
            <person name="Barrasa J.M."/>
            <person name="Sanchez-Garcia M."/>
            <person name="Camarero S."/>
            <person name="Miyauchi S."/>
            <person name="Serrano A."/>
            <person name="Linde D."/>
            <person name="Babiker R."/>
            <person name="Drula E."/>
            <person name="Ayuso-Fernandez I."/>
            <person name="Pacheco R."/>
            <person name="Padilla G."/>
            <person name="Ferreira P."/>
            <person name="Barriuso J."/>
            <person name="Kellner H."/>
            <person name="Castanera R."/>
            <person name="Alfaro M."/>
            <person name="Ramirez L."/>
            <person name="Pisabarro A.G."/>
            <person name="Kuo A."/>
            <person name="Tritt A."/>
            <person name="Lipzen A."/>
            <person name="He G."/>
            <person name="Yan M."/>
            <person name="Ng V."/>
            <person name="Cullen D."/>
            <person name="Martin F."/>
            <person name="Rosso M.-N."/>
            <person name="Henrissat B."/>
            <person name="Hibbett D."/>
            <person name="Martinez A.T."/>
            <person name="Grigoriev I.V."/>
        </authorList>
    </citation>
    <scope>NUCLEOTIDE SEQUENCE</scope>
    <source>
        <strain evidence="1">AH 40177</strain>
    </source>
</reference>
<keyword evidence="2" id="KW-1185">Reference proteome</keyword>
<evidence type="ECO:0000313" key="2">
    <source>
        <dbReference type="Proteomes" id="UP000772434"/>
    </source>
</evidence>
<comment type="caution">
    <text evidence="1">The sequence shown here is derived from an EMBL/GenBank/DDBJ whole genome shotgun (WGS) entry which is preliminary data.</text>
</comment>
<proteinExistence type="predicted"/>
<name>A0A9P5TYX7_9AGAR</name>
<gene>
    <name evidence="1" type="ORF">BDP27DRAFT_448724</name>
</gene>
<sequence>MAVRSDVVVTDNLDVPSAGVTTMVESLERPAPVLVSQLGSAASTETAQHPTMLGYYSDEVHPSIMTKDLPEHTSTWEAAVVTEANLEGLIRMASDPLELFEPYDEEITNNEEDICDTKSSWLGGVEKDFEADGVDESQRRRVTTKRATAVKEDMQFLLVHGDVLLLSGDDFDYGIERKGMGLLLVGST</sequence>
<dbReference type="AlphaFoldDB" id="A0A9P5TYX7"/>
<protein>
    <submittedName>
        <fullName evidence="1">Uncharacterized protein</fullName>
    </submittedName>
</protein>
<accession>A0A9P5TYX7</accession>
<dbReference type="EMBL" id="JADNRY010000280">
    <property type="protein sequence ID" value="KAF9059777.1"/>
    <property type="molecule type" value="Genomic_DNA"/>
</dbReference>
<organism evidence="1 2">
    <name type="scientific">Rhodocollybia butyracea</name>
    <dbReference type="NCBI Taxonomy" id="206335"/>
    <lineage>
        <taxon>Eukaryota</taxon>
        <taxon>Fungi</taxon>
        <taxon>Dikarya</taxon>
        <taxon>Basidiomycota</taxon>
        <taxon>Agaricomycotina</taxon>
        <taxon>Agaricomycetes</taxon>
        <taxon>Agaricomycetidae</taxon>
        <taxon>Agaricales</taxon>
        <taxon>Marasmiineae</taxon>
        <taxon>Omphalotaceae</taxon>
        <taxon>Rhodocollybia</taxon>
    </lineage>
</organism>
<evidence type="ECO:0000313" key="1">
    <source>
        <dbReference type="EMBL" id="KAF9059777.1"/>
    </source>
</evidence>
<dbReference type="OrthoDB" id="2678679at2759"/>
<dbReference type="Proteomes" id="UP000772434">
    <property type="component" value="Unassembled WGS sequence"/>
</dbReference>